<evidence type="ECO:0000256" key="5">
    <source>
        <dbReference type="PROSITE-ProRule" id="PRU10141"/>
    </source>
</evidence>
<keyword evidence="7" id="KW-1133">Transmembrane helix</keyword>
<name>A0ABS8NC11_9BACT</name>
<evidence type="ECO:0000259" key="8">
    <source>
        <dbReference type="PROSITE" id="PS50011"/>
    </source>
</evidence>
<keyword evidence="2 5" id="KW-0547">Nucleotide-binding</keyword>
<feature type="compositionally biased region" description="Polar residues" evidence="6">
    <location>
        <begin position="1"/>
        <end position="14"/>
    </location>
</feature>
<dbReference type="EMBL" id="JAJKFW010000004">
    <property type="protein sequence ID" value="MCC9641090.1"/>
    <property type="molecule type" value="Genomic_DNA"/>
</dbReference>
<dbReference type="Proteomes" id="UP001430306">
    <property type="component" value="Unassembled WGS sequence"/>
</dbReference>
<evidence type="ECO:0000313" key="10">
    <source>
        <dbReference type="Proteomes" id="UP001430306"/>
    </source>
</evidence>
<feature type="transmembrane region" description="Helical" evidence="7">
    <location>
        <begin position="416"/>
        <end position="437"/>
    </location>
</feature>
<keyword evidence="9" id="KW-0723">Serine/threonine-protein kinase</keyword>
<dbReference type="SUPFAM" id="SSF56112">
    <property type="entry name" value="Protein kinase-like (PK-like)"/>
    <property type="match status" value="1"/>
</dbReference>
<evidence type="ECO:0000256" key="6">
    <source>
        <dbReference type="SAM" id="MobiDB-lite"/>
    </source>
</evidence>
<feature type="binding site" evidence="5">
    <location>
        <position position="490"/>
    </location>
    <ligand>
        <name>ATP</name>
        <dbReference type="ChEBI" id="CHEBI:30616"/>
    </ligand>
</feature>
<dbReference type="InterPro" id="IPR008271">
    <property type="entry name" value="Ser/Thr_kinase_AS"/>
</dbReference>
<evidence type="ECO:0000256" key="3">
    <source>
        <dbReference type="ARBA" id="ARBA00022777"/>
    </source>
</evidence>
<protein>
    <submittedName>
        <fullName evidence="9">Serine/threonine protein kinase</fullName>
    </submittedName>
</protein>
<feature type="domain" description="Protein kinase" evidence="8">
    <location>
        <begin position="461"/>
        <end position="752"/>
    </location>
</feature>
<keyword evidence="7" id="KW-0812">Transmembrane</keyword>
<evidence type="ECO:0000256" key="7">
    <source>
        <dbReference type="SAM" id="Phobius"/>
    </source>
</evidence>
<dbReference type="PROSITE" id="PS00107">
    <property type="entry name" value="PROTEIN_KINASE_ATP"/>
    <property type="match status" value="1"/>
</dbReference>
<dbReference type="CDD" id="cd14014">
    <property type="entry name" value="STKc_PknB_like"/>
    <property type="match status" value="1"/>
</dbReference>
<dbReference type="PANTHER" id="PTHR43289">
    <property type="entry name" value="MITOGEN-ACTIVATED PROTEIN KINASE KINASE KINASE 20-RELATED"/>
    <property type="match status" value="1"/>
</dbReference>
<keyword evidence="4 5" id="KW-0067">ATP-binding</keyword>
<keyword evidence="3 9" id="KW-0418">Kinase</keyword>
<dbReference type="GO" id="GO:0004674">
    <property type="term" value="F:protein serine/threonine kinase activity"/>
    <property type="evidence" value="ECO:0007669"/>
    <property type="project" value="UniProtKB-KW"/>
</dbReference>
<dbReference type="PANTHER" id="PTHR43289:SF6">
    <property type="entry name" value="SERINE_THREONINE-PROTEIN KINASE NEKL-3"/>
    <property type="match status" value="1"/>
</dbReference>
<sequence>MPGDSSSPESSNAIGKTLDGFEPVRPSELGSNEVGSSELRREELPQGEPANAPFGKTLTDHSGQRAAEIRSRLGVAANTDVRSGSKTQRTLASKPWFTRRRVATGVSLLVILIAACLAGAILASAIQRATENLVRRSLLSVLAANEHSLKMMFSDLRSESERYSKDEVVRQLCRDCLQSGDAEREQVTSQLLVEIPPLIGSVPWVLLDQSGQIASSSRRSLIDLRLDLSKSNFDRLHGGQSTLVLPQYVQGWEDRDAIMVMVSPLMDRHQCYGAFGWVMEADDRFSQLLQITRSGETDESYAMDGQGRLLSSSRFEEALGDKGFPRNSVLNYEIRDPGYDVLLENAVNDPDVRRPLTRMADQATRRADGMDLSGYRNYRGAMVVGAWKWLPDLEFAVVTEMELSEAYLPATILRRVLIATLAGVVIFAGIAISLIAYSRHRAFRRLQREEEAIDGRRIGQYRIVELLGVGGMGSVYRGRHEYLRRDVAIKVLEGEQLSSRSVARFHREVQLTSTLRHPNTIAIFDFGQYSAVTGESQIGTVSLDDEVDPGETFYYVMEYIDGISLQQLIDFYGPQSPERTVHFLLQICGSIAEAHKAGLIHRDIKPANILVSAHGGLWDHIKVLDFGLVKDIGGDSNLTLQEGVTRADSMTGTPLYMAPETIRDPATASPRGDIYSIGSVGYALLTGRPIFDGDSVIDLCLKQLEEVPKRPEERVSHELPNQLQDILMRCLDRSVENRFASVAECTAALESLPEAGRWTQAMSADWWENEFEQAARTQPGQTKNPTLDDAALTR</sequence>
<dbReference type="PROSITE" id="PS00108">
    <property type="entry name" value="PROTEIN_KINASE_ST"/>
    <property type="match status" value="1"/>
</dbReference>
<organism evidence="9 10">
    <name type="scientific">Rhodopirellula halodulae</name>
    <dbReference type="NCBI Taxonomy" id="2894198"/>
    <lineage>
        <taxon>Bacteria</taxon>
        <taxon>Pseudomonadati</taxon>
        <taxon>Planctomycetota</taxon>
        <taxon>Planctomycetia</taxon>
        <taxon>Pirellulales</taxon>
        <taxon>Pirellulaceae</taxon>
        <taxon>Rhodopirellula</taxon>
    </lineage>
</organism>
<dbReference type="InterPro" id="IPR011009">
    <property type="entry name" value="Kinase-like_dom_sf"/>
</dbReference>
<evidence type="ECO:0000256" key="2">
    <source>
        <dbReference type="ARBA" id="ARBA00022741"/>
    </source>
</evidence>
<evidence type="ECO:0000256" key="4">
    <source>
        <dbReference type="ARBA" id="ARBA00022840"/>
    </source>
</evidence>
<keyword evidence="7" id="KW-0472">Membrane</keyword>
<evidence type="ECO:0000313" key="9">
    <source>
        <dbReference type="EMBL" id="MCC9641090.1"/>
    </source>
</evidence>
<feature type="compositionally biased region" description="Polar residues" evidence="6">
    <location>
        <begin position="775"/>
        <end position="785"/>
    </location>
</feature>
<feature type="region of interest" description="Disordered" evidence="6">
    <location>
        <begin position="773"/>
        <end position="794"/>
    </location>
</feature>
<gene>
    <name evidence="9" type="ORF">LOC71_02310</name>
</gene>
<keyword evidence="10" id="KW-1185">Reference proteome</keyword>
<reference evidence="9" key="1">
    <citation type="submission" date="2021-11" db="EMBL/GenBank/DDBJ databases">
        <title>Genome sequence.</title>
        <authorList>
            <person name="Sun Q."/>
        </authorList>
    </citation>
    <scope>NUCLEOTIDE SEQUENCE</scope>
    <source>
        <strain evidence="9">JC740</strain>
    </source>
</reference>
<dbReference type="Gene3D" id="1.10.510.10">
    <property type="entry name" value="Transferase(Phosphotransferase) domain 1"/>
    <property type="match status" value="1"/>
</dbReference>
<dbReference type="SMART" id="SM00220">
    <property type="entry name" value="S_TKc"/>
    <property type="match status" value="1"/>
</dbReference>
<dbReference type="RefSeq" id="WP_230271000.1">
    <property type="nucleotide sequence ID" value="NZ_JAJKFW010000004.1"/>
</dbReference>
<keyword evidence="1" id="KW-0808">Transferase</keyword>
<dbReference type="PROSITE" id="PS50011">
    <property type="entry name" value="PROTEIN_KINASE_DOM"/>
    <property type="match status" value="1"/>
</dbReference>
<comment type="caution">
    <text evidence="9">The sequence shown here is derived from an EMBL/GenBank/DDBJ whole genome shotgun (WGS) entry which is preliminary data.</text>
</comment>
<accession>A0ABS8NC11</accession>
<feature type="transmembrane region" description="Helical" evidence="7">
    <location>
        <begin position="102"/>
        <end position="126"/>
    </location>
</feature>
<evidence type="ECO:0000256" key="1">
    <source>
        <dbReference type="ARBA" id="ARBA00022679"/>
    </source>
</evidence>
<feature type="region of interest" description="Disordered" evidence="6">
    <location>
        <begin position="1"/>
        <end position="63"/>
    </location>
</feature>
<dbReference type="Gene3D" id="3.30.450.20">
    <property type="entry name" value="PAS domain"/>
    <property type="match status" value="1"/>
</dbReference>
<dbReference type="InterPro" id="IPR000719">
    <property type="entry name" value="Prot_kinase_dom"/>
</dbReference>
<dbReference type="Pfam" id="PF00069">
    <property type="entry name" value="Pkinase"/>
    <property type="match status" value="1"/>
</dbReference>
<dbReference type="Gene3D" id="3.30.200.20">
    <property type="entry name" value="Phosphorylase Kinase, domain 1"/>
    <property type="match status" value="1"/>
</dbReference>
<proteinExistence type="predicted"/>
<dbReference type="InterPro" id="IPR017441">
    <property type="entry name" value="Protein_kinase_ATP_BS"/>
</dbReference>